<evidence type="ECO:0000256" key="5">
    <source>
        <dbReference type="PIRSR" id="PIRSR623237-2"/>
    </source>
</evidence>
<dbReference type="GO" id="GO:0045087">
    <property type="term" value="P:innate immune response"/>
    <property type="evidence" value="ECO:0007669"/>
    <property type="project" value="TreeGrafter"/>
</dbReference>
<feature type="active site" description="Nucleophile" evidence="4">
    <location>
        <position position="286"/>
    </location>
</feature>
<feature type="compositionally biased region" description="Low complexity" evidence="6">
    <location>
        <begin position="53"/>
        <end position="62"/>
    </location>
</feature>
<dbReference type="InterPro" id="IPR023237">
    <property type="entry name" value="Otulin"/>
</dbReference>
<evidence type="ECO:0000313" key="8">
    <source>
        <dbReference type="Proteomes" id="UP000314981"/>
    </source>
</evidence>
<dbReference type="GO" id="GO:0050728">
    <property type="term" value="P:negative regulation of inflammatory response"/>
    <property type="evidence" value="ECO:0007669"/>
    <property type="project" value="TreeGrafter"/>
</dbReference>
<feature type="compositionally biased region" description="Low complexity" evidence="6">
    <location>
        <begin position="176"/>
        <end position="198"/>
    </location>
</feature>
<feature type="active site" evidence="4">
    <location>
        <position position="496"/>
    </location>
</feature>
<dbReference type="InterPro" id="IPR023235">
    <property type="entry name" value="FAM105"/>
</dbReference>
<dbReference type="AlphaFoldDB" id="A0A4W2EJS9"/>
<dbReference type="PANTHER" id="PTHR33662">
    <property type="entry name" value="OTU DEUBIQUITINASE WITH LINEAR LINKAGE-SPECIFICITY A-RELATED"/>
    <property type="match status" value="1"/>
</dbReference>
<feature type="site" description="Linear diubiquitin binding" evidence="5">
    <location>
        <position position="471"/>
    </location>
</feature>
<keyword evidence="8" id="KW-1185">Reference proteome</keyword>
<feature type="region of interest" description="Linear diubiquitin binding" evidence="5">
    <location>
        <begin position="281"/>
        <end position="283"/>
    </location>
</feature>
<feature type="region of interest" description="Linear diubiquitin binding" evidence="5">
    <location>
        <begin position="493"/>
        <end position="495"/>
    </location>
</feature>
<dbReference type="GO" id="GO:0010803">
    <property type="term" value="P:regulation of tumor necrosis factor-mediated signaling pathway"/>
    <property type="evidence" value="ECO:0007669"/>
    <property type="project" value="TreeGrafter"/>
</dbReference>
<comment type="similarity">
    <text evidence="2">Belongs to the peptidase C65 family. Otulin subfamily.</text>
</comment>
<organism evidence="7 8">
    <name type="scientific">Bos indicus x Bos taurus</name>
    <name type="common">Hybrid cattle</name>
    <dbReference type="NCBI Taxonomy" id="30522"/>
    <lineage>
        <taxon>Eukaryota</taxon>
        <taxon>Metazoa</taxon>
        <taxon>Chordata</taxon>
        <taxon>Craniata</taxon>
        <taxon>Vertebrata</taxon>
        <taxon>Euteleostomi</taxon>
        <taxon>Mammalia</taxon>
        <taxon>Eutheria</taxon>
        <taxon>Laurasiatheria</taxon>
        <taxon>Artiodactyla</taxon>
        <taxon>Ruminantia</taxon>
        <taxon>Pecora</taxon>
        <taxon>Bovidae</taxon>
        <taxon>Bovinae</taxon>
        <taxon>Bos</taxon>
    </lineage>
</organism>
<protein>
    <submittedName>
        <fullName evidence="7">Uncharacterized protein</fullName>
    </submittedName>
</protein>
<evidence type="ECO:0000256" key="6">
    <source>
        <dbReference type="SAM" id="MobiDB-lite"/>
    </source>
</evidence>
<feature type="region of interest" description="Linear diubiquitin binding" evidence="5">
    <location>
        <begin position="252"/>
        <end position="253"/>
    </location>
</feature>
<feature type="active site" evidence="4">
    <location>
        <position position="283"/>
    </location>
</feature>
<dbReference type="CDD" id="cd22799">
    <property type="entry name" value="OTU_OTUL"/>
    <property type="match status" value="1"/>
</dbReference>
<dbReference type="Pfam" id="PF16218">
    <property type="entry name" value="Peptidase_C101"/>
    <property type="match status" value="1"/>
</dbReference>
<name>A0A4W2EJS9_BOBOX</name>
<dbReference type="Proteomes" id="UP000314981">
    <property type="component" value="Chromosome 20"/>
</dbReference>
<evidence type="ECO:0000256" key="2">
    <source>
        <dbReference type="ARBA" id="ARBA00010267"/>
    </source>
</evidence>
<accession>A0A4W2EJS9</accession>
<feature type="compositionally biased region" description="Low complexity" evidence="6">
    <location>
        <begin position="109"/>
        <end position="132"/>
    </location>
</feature>
<dbReference type="PANTHER" id="PTHR33662:SF2">
    <property type="entry name" value="UBIQUITIN THIOESTERASE OTULIN"/>
    <property type="match status" value="1"/>
</dbReference>
<evidence type="ECO:0000256" key="4">
    <source>
        <dbReference type="PIRSR" id="PIRSR623237-1"/>
    </source>
</evidence>
<sequence>MNAFSSRRTRPAAGPGLSRPLAWRRGDKGQSATRKALSELLRGGAPAGGGGVRPVASRVGGPLVSCRSTPARAHAQPGRRETPGPRGPRPPLPPSPRVRGHGAGGGDARGSALGTVASWRASGAAEETAAARAPRREGLRIAGRRPKPCGAAASGGPMSRGTMPQPEAWSGASCTEKPAWEAGAAAPEGGKSAAGGPPRVAVQCPSEHEEDMYRAADEIEKEKELLIHERGSSEARLSVAPEMDIMDYCKKEWRGNTQKATCMKKGYEEVSQKFTSIRRVRGDNYCALRATLFQAMSQPAALPSWLQDPELTLLPEKLISKYSWIKQWKLGLKFEGKSKDLVDKIKESLALLRKKWASLAELRTAEARQMACDELFTNEEEEYSLYEAVKFLMLNRAIELYDDKEKGREVPFFSVLLFARDTSSDPGQLLRNHLNQVGHTGGLEQVEMFLLAYAVRHTIQVYRLSKYGTEEFVTVYPTDAPRDWPVVTLIAEDDRHYNVPVRVCEETSL</sequence>
<dbReference type="GO" id="GO:0004843">
    <property type="term" value="F:cysteine-type deubiquitinase activity"/>
    <property type="evidence" value="ECO:0007669"/>
    <property type="project" value="InterPro"/>
</dbReference>
<feature type="region of interest" description="Linear diubiquitin binding" evidence="5">
    <location>
        <begin position="412"/>
        <end position="416"/>
    </location>
</feature>
<keyword evidence="3" id="KW-0963">Cytoplasm</keyword>
<evidence type="ECO:0000256" key="1">
    <source>
        <dbReference type="ARBA" id="ARBA00004496"/>
    </source>
</evidence>
<evidence type="ECO:0000256" key="3">
    <source>
        <dbReference type="ARBA" id="ARBA00022490"/>
    </source>
</evidence>
<dbReference type="GO" id="GO:0005737">
    <property type="term" value="C:cytoplasm"/>
    <property type="evidence" value="ECO:0007669"/>
    <property type="project" value="UniProtKB-SubCell"/>
</dbReference>
<dbReference type="STRING" id="30522.A0A4W2EJS9"/>
<feature type="region of interest" description="Disordered" evidence="6">
    <location>
        <begin position="1"/>
        <end position="210"/>
    </location>
</feature>
<evidence type="ECO:0000313" key="7">
    <source>
        <dbReference type="Ensembl" id="ENSBIXP00000033707.1"/>
    </source>
</evidence>
<dbReference type="Ensembl" id="ENSBIXT00000020479.1">
    <property type="protein sequence ID" value="ENSBIXP00000033707.1"/>
    <property type="gene ID" value="ENSBIXG00000016537.1"/>
</dbReference>
<dbReference type="PRINTS" id="PR02057">
    <property type="entry name" value="PROTEINF105B"/>
</dbReference>
<reference evidence="7 8" key="1">
    <citation type="submission" date="2018-11" db="EMBL/GenBank/DDBJ databases">
        <title>Haplotype-resolved cattle genomes.</title>
        <authorList>
            <person name="Low W.Y."/>
            <person name="Tearle R."/>
            <person name="Bickhart D.M."/>
            <person name="Rosen B.D."/>
            <person name="Koren S."/>
            <person name="Rhie A."/>
            <person name="Hiendleder S."/>
            <person name="Phillippy A.M."/>
            <person name="Smith T.P.L."/>
            <person name="Williams J.L."/>
        </authorList>
    </citation>
    <scope>NUCLEOTIDE SEQUENCE [LARGE SCALE GENOMIC DNA]</scope>
</reference>
<dbReference type="GO" id="GO:1990108">
    <property type="term" value="P:protein linear deubiquitination"/>
    <property type="evidence" value="ECO:0007669"/>
    <property type="project" value="InterPro"/>
</dbReference>
<proteinExistence type="inferred from homology"/>
<feature type="region of interest" description="Linear diubiquitin binding" evidence="5">
    <location>
        <begin position="440"/>
        <end position="446"/>
    </location>
</feature>
<dbReference type="PRINTS" id="PR02055">
    <property type="entry name" value="PROTEINF105"/>
</dbReference>
<reference evidence="7" key="3">
    <citation type="submission" date="2025-09" db="UniProtKB">
        <authorList>
            <consortium name="Ensembl"/>
        </authorList>
    </citation>
    <scope>IDENTIFICATION</scope>
</reference>
<comment type="subcellular location">
    <subcellularLocation>
        <location evidence="1">Cytoplasm</location>
    </subcellularLocation>
</comment>
<reference evidence="7" key="2">
    <citation type="submission" date="2025-08" db="UniProtKB">
        <authorList>
            <consortium name="Ensembl"/>
        </authorList>
    </citation>
    <scope>IDENTIFICATION</scope>
</reference>
<feature type="compositionally biased region" description="Pro residues" evidence="6">
    <location>
        <begin position="85"/>
        <end position="96"/>
    </location>
</feature>